<dbReference type="PIRSF" id="PIRSF006247">
    <property type="entry name" value="TrkH"/>
    <property type="match status" value="1"/>
</dbReference>
<evidence type="ECO:0000256" key="10">
    <source>
        <dbReference type="ARBA" id="ARBA00023065"/>
    </source>
</evidence>
<feature type="transmembrane region" description="Helical" evidence="12">
    <location>
        <begin position="464"/>
        <end position="482"/>
    </location>
</feature>
<dbReference type="PANTHER" id="PTHR32024:SF2">
    <property type="entry name" value="TRK SYSTEM POTASSIUM UPTAKE PROTEIN TRKG-RELATED"/>
    <property type="match status" value="1"/>
</dbReference>
<keyword evidence="3" id="KW-0813">Transport</keyword>
<organism evidence="13 14">
    <name type="scientific">Hallella seregens ATCC 51272</name>
    <dbReference type="NCBI Taxonomy" id="1336250"/>
    <lineage>
        <taxon>Bacteria</taxon>
        <taxon>Pseudomonadati</taxon>
        <taxon>Bacteroidota</taxon>
        <taxon>Bacteroidia</taxon>
        <taxon>Bacteroidales</taxon>
        <taxon>Prevotellaceae</taxon>
        <taxon>Hallella</taxon>
    </lineage>
</organism>
<keyword evidence="11 12" id="KW-0472">Membrane</keyword>
<comment type="caution">
    <text evidence="13">The sequence shown here is derived from an EMBL/GenBank/DDBJ whole genome shotgun (WGS) entry which is preliminary data.</text>
</comment>
<dbReference type="EMBL" id="JBHLZF010000002">
    <property type="protein sequence ID" value="MFB9898697.1"/>
    <property type="molecule type" value="Genomic_DNA"/>
</dbReference>
<evidence type="ECO:0000256" key="6">
    <source>
        <dbReference type="ARBA" id="ARBA00022538"/>
    </source>
</evidence>
<keyword evidence="8" id="KW-0630">Potassium</keyword>
<feature type="transmembrane region" description="Helical" evidence="12">
    <location>
        <begin position="273"/>
        <end position="293"/>
    </location>
</feature>
<feature type="transmembrane region" description="Helical" evidence="12">
    <location>
        <begin position="330"/>
        <end position="352"/>
    </location>
</feature>
<keyword evidence="6" id="KW-0633">Potassium transport</keyword>
<feature type="transmembrane region" description="Helical" evidence="12">
    <location>
        <begin position="136"/>
        <end position="162"/>
    </location>
</feature>
<evidence type="ECO:0000256" key="1">
    <source>
        <dbReference type="ARBA" id="ARBA00004429"/>
    </source>
</evidence>
<dbReference type="Proteomes" id="UP001589688">
    <property type="component" value="Unassembled WGS sequence"/>
</dbReference>
<keyword evidence="7 12" id="KW-0812">Transmembrane</keyword>
<evidence type="ECO:0000256" key="7">
    <source>
        <dbReference type="ARBA" id="ARBA00022692"/>
    </source>
</evidence>
<keyword evidence="10" id="KW-0406">Ion transport</keyword>
<feature type="transmembrane region" description="Helical" evidence="12">
    <location>
        <begin position="7"/>
        <end position="31"/>
    </location>
</feature>
<evidence type="ECO:0000256" key="12">
    <source>
        <dbReference type="SAM" id="Phobius"/>
    </source>
</evidence>
<comment type="similarity">
    <text evidence="2">Belongs to the TrkH potassium transport family.</text>
</comment>
<feature type="transmembrane region" description="Helical" evidence="12">
    <location>
        <begin position="395"/>
        <end position="417"/>
    </location>
</feature>
<dbReference type="InterPro" id="IPR004772">
    <property type="entry name" value="TrkH"/>
</dbReference>
<accession>A0ABV5ZMU2</accession>
<keyword evidence="9 12" id="KW-1133">Transmembrane helix</keyword>
<evidence type="ECO:0000256" key="9">
    <source>
        <dbReference type="ARBA" id="ARBA00022989"/>
    </source>
</evidence>
<evidence type="ECO:0000256" key="3">
    <source>
        <dbReference type="ARBA" id="ARBA00022448"/>
    </source>
</evidence>
<evidence type="ECO:0000256" key="2">
    <source>
        <dbReference type="ARBA" id="ARBA00009137"/>
    </source>
</evidence>
<reference evidence="13 14" key="1">
    <citation type="submission" date="2024-09" db="EMBL/GenBank/DDBJ databases">
        <authorList>
            <person name="Sun Q."/>
            <person name="Mori K."/>
        </authorList>
    </citation>
    <scope>NUCLEOTIDE SEQUENCE [LARGE SCALE GENOMIC DNA]</scope>
    <source>
        <strain evidence="13 14">ATCC 51272</strain>
    </source>
</reference>
<feature type="transmembrane region" description="Helical" evidence="12">
    <location>
        <begin position="37"/>
        <end position="58"/>
    </location>
</feature>
<evidence type="ECO:0000313" key="13">
    <source>
        <dbReference type="EMBL" id="MFB9898697.1"/>
    </source>
</evidence>
<dbReference type="PANTHER" id="PTHR32024">
    <property type="entry name" value="TRK SYSTEM POTASSIUM UPTAKE PROTEIN TRKG-RELATED"/>
    <property type="match status" value="1"/>
</dbReference>
<evidence type="ECO:0000256" key="11">
    <source>
        <dbReference type="ARBA" id="ARBA00023136"/>
    </source>
</evidence>
<keyword evidence="5" id="KW-0997">Cell inner membrane</keyword>
<dbReference type="RefSeq" id="WP_005844629.1">
    <property type="nucleotide sequence ID" value="NZ_JADU01000028.1"/>
</dbReference>
<name>A0ABV5ZMU2_9BACT</name>
<dbReference type="InterPro" id="IPR003445">
    <property type="entry name" value="Cat_transpt"/>
</dbReference>
<dbReference type="Pfam" id="PF02386">
    <property type="entry name" value="TrkH"/>
    <property type="match status" value="1"/>
</dbReference>
<feature type="transmembrane region" description="Helical" evidence="12">
    <location>
        <begin position="183"/>
        <end position="202"/>
    </location>
</feature>
<evidence type="ECO:0000256" key="5">
    <source>
        <dbReference type="ARBA" id="ARBA00022519"/>
    </source>
</evidence>
<evidence type="ECO:0000256" key="8">
    <source>
        <dbReference type="ARBA" id="ARBA00022958"/>
    </source>
</evidence>
<evidence type="ECO:0000313" key="14">
    <source>
        <dbReference type="Proteomes" id="UP001589688"/>
    </source>
</evidence>
<keyword evidence="14" id="KW-1185">Reference proteome</keyword>
<comment type="subcellular location">
    <subcellularLocation>
        <location evidence="1">Cell inner membrane</location>
        <topology evidence="1">Multi-pass membrane protein</topology>
    </subcellularLocation>
</comment>
<sequence>MINFKIIYKILGSLLFIEASFMLWCLVMALVYEEDDIPTFSISILATAFAGFMLRYMGRNAENRLSRRDSFLVVTLVWVVFSAFGTLPFLLGGYLHNFTDAYFENMSGFTTTGATIIDDVESMPHGILFWRSLTQWIGGLGIVFFTVALLPSLVGGSTKVFAAESTGPIKTKLHPRLSMSARWIWIVYLFITFACMGCYMLFGMDWFQGVNYAMASAATGGFAINNNSTEFFNSPALEYTTIFFCFLSGVNFTLLYFSAAKLKFRELCRDSEFRFYATIVLGFTAFVMAELILRNHYDLEHAFRSALFQVVSFITTTGLYNDDAARWPHVTWVVLSLCMFIGACSGSTSGGLKCMRGVMLFKVVKNELRQRLHPNAVLPLKVNGNNIPDPQRVSLLAFLTAYLLLMLLMAFVMIAAGIDNTNAITICLSCLGNVGPTLGIEIGPTMSWSILPDFAKWMCSIMMLIGRLEIFTVLVILTPSFWTKN</sequence>
<feature type="transmembrane region" description="Helical" evidence="12">
    <location>
        <begin position="239"/>
        <end position="261"/>
    </location>
</feature>
<keyword evidence="4" id="KW-1003">Cell membrane</keyword>
<gene>
    <name evidence="13" type="ORF">ACFFK8_13095</name>
</gene>
<proteinExistence type="inferred from homology"/>
<feature type="transmembrane region" description="Helical" evidence="12">
    <location>
        <begin position="70"/>
        <end position="91"/>
    </location>
</feature>
<evidence type="ECO:0000256" key="4">
    <source>
        <dbReference type="ARBA" id="ARBA00022475"/>
    </source>
</evidence>
<protein>
    <submittedName>
        <fullName evidence="13">TrkH family potassium uptake protein</fullName>
    </submittedName>
</protein>